<name>A0AAV7L1P4_PLEWA</name>
<keyword evidence="2" id="KW-1185">Reference proteome</keyword>
<gene>
    <name evidence="1" type="ORF">NDU88_005206</name>
</gene>
<evidence type="ECO:0000313" key="1">
    <source>
        <dbReference type="EMBL" id="KAJ1085073.1"/>
    </source>
</evidence>
<evidence type="ECO:0000313" key="2">
    <source>
        <dbReference type="Proteomes" id="UP001066276"/>
    </source>
</evidence>
<comment type="caution">
    <text evidence="1">The sequence shown here is derived from an EMBL/GenBank/DDBJ whole genome shotgun (WGS) entry which is preliminary data.</text>
</comment>
<dbReference type="AlphaFoldDB" id="A0AAV7L1P4"/>
<proteinExistence type="predicted"/>
<dbReference type="Proteomes" id="UP001066276">
    <property type="component" value="Chromosome 12"/>
</dbReference>
<sequence length="145" mass="15934">MFDCQGRVYLARQEENNKVFPLWSSAITPGLGEASHLTQIISWNVAGCDAKLQDTQWKLNFLIDGSVLEAFVNGFFNWSIVEGKGRLDFILMDLIVIDENGDDDIIKGKAGVVNLTIAVVAVAMKTVIDEMLVAGVVDKNEIFAV</sequence>
<organism evidence="1 2">
    <name type="scientific">Pleurodeles waltl</name>
    <name type="common">Iberian ribbed newt</name>
    <dbReference type="NCBI Taxonomy" id="8319"/>
    <lineage>
        <taxon>Eukaryota</taxon>
        <taxon>Metazoa</taxon>
        <taxon>Chordata</taxon>
        <taxon>Craniata</taxon>
        <taxon>Vertebrata</taxon>
        <taxon>Euteleostomi</taxon>
        <taxon>Amphibia</taxon>
        <taxon>Batrachia</taxon>
        <taxon>Caudata</taxon>
        <taxon>Salamandroidea</taxon>
        <taxon>Salamandridae</taxon>
        <taxon>Pleurodelinae</taxon>
        <taxon>Pleurodeles</taxon>
    </lineage>
</organism>
<accession>A0AAV7L1P4</accession>
<protein>
    <submittedName>
        <fullName evidence="1">Uncharacterized protein</fullName>
    </submittedName>
</protein>
<reference evidence="1" key="1">
    <citation type="journal article" date="2022" name="bioRxiv">
        <title>Sequencing and chromosome-scale assembly of the giantPleurodeles waltlgenome.</title>
        <authorList>
            <person name="Brown T."/>
            <person name="Elewa A."/>
            <person name="Iarovenko S."/>
            <person name="Subramanian E."/>
            <person name="Araus A.J."/>
            <person name="Petzold A."/>
            <person name="Susuki M."/>
            <person name="Suzuki K.-i.T."/>
            <person name="Hayashi T."/>
            <person name="Toyoda A."/>
            <person name="Oliveira C."/>
            <person name="Osipova E."/>
            <person name="Leigh N.D."/>
            <person name="Simon A."/>
            <person name="Yun M.H."/>
        </authorList>
    </citation>
    <scope>NUCLEOTIDE SEQUENCE</scope>
    <source>
        <strain evidence="1">20211129_DDA</strain>
        <tissue evidence="1">Liver</tissue>
    </source>
</reference>
<dbReference type="EMBL" id="JANPWB010000016">
    <property type="protein sequence ID" value="KAJ1085073.1"/>
    <property type="molecule type" value="Genomic_DNA"/>
</dbReference>